<evidence type="ECO:0008006" key="4">
    <source>
        <dbReference type="Google" id="ProtNLM"/>
    </source>
</evidence>
<feature type="region of interest" description="Disordered" evidence="1">
    <location>
        <begin position="1"/>
        <end position="33"/>
    </location>
</feature>
<dbReference type="Proteomes" id="UP000284403">
    <property type="component" value="Unassembled WGS sequence"/>
</dbReference>
<keyword evidence="3" id="KW-1185">Reference proteome</keyword>
<evidence type="ECO:0000256" key="1">
    <source>
        <dbReference type="SAM" id="MobiDB-lite"/>
    </source>
</evidence>
<evidence type="ECO:0000313" key="3">
    <source>
        <dbReference type="Proteomes" id="UP000284403"/>
    </source>
</evidence>
<proteinExistence type="predicted"/>
<dbReference type="GeneID" id="40319507"/>
<name>A0A3R7N803_9TRYP</name>
<sequence>MSRRDGARETSNLPDSVEGAHGGRVPSEANTTAPKLPPLKLVYEITSPHLPASFLEIFPAMVRDVSLRGDICLPSIPPSQRDALFALAANYGSACSIAVDGEGKFHLRNGAFNSHLQEKLAEELHYLHDKGEQAPADAPVVLHWAFTDRNLHREVVTLLQVLAYDTGVFLGERLFDGSYIYRLEVALLYLPHWETELRKLIDPCLQGEADPFPIPAAALQDAWVMNAYRRFVRPFLYDWNRTTTRCEVGISREASGQVPKEARLLGSSFSLRHEVSASGNVFFRRWTRHLVQVFSKYAEALRRQDRKGVQRTLARYGGDLDPVDTEDMTPHFGLFHCCLEARYYEKDLAELEDFARRCGYFVYVSMEGDLAMVLATARLRPALAEKYNLCFPNDGEKQRLLRQAEPHVNVGPLDGSIRHAPLPRQTRAGNRYSGGNDKKVSQMELIRSGDSDSSSGSSSSSSRSSGSGSNRDKRRAQRRKLEIKETSWSKGGRCIGLGGEPESYASKAPLAASASSPAHSNGEYSYRSLATSNLYDTIVGKLQRNLPPGWSVRRDSAGGRYILDHLRGRAYPRDSPMLSMEFAAAQRELYDVLDSLA</sequence>
<gene>
    <name evidence="2" type="ORF">Tco025E_05896</name>
</gene>
<feature type="compositionally biased region" description="Low complexity" evidence="1">
    <location>
        <begin position="451"/>
        <end position="469"/>
    </location>
</feature>
<accession>A0A3R7N803</accession>
<dbReference type="RefSeq" id="XP_029227115.1">
    <property type="nucleotide sequence ID" value="XM_029372786.1"/>
</dbReference>
<dbReference type="AlphaFoldDB" id="A0A3R7N803"/>
<dbReference type="OrthoDB" id="242073at2759"/>
<dbReference type="EMBL" id="MKKU01000368">
    <property type="protein sequence ID" value="RNF14328.1"/>
    <property type="molecule type" value="Genomic_DNA"/>
</dbReference>
<organism evidence="2 3">
    <name type="scientific">Trypanosoma conorhini</name>
    <dbReference type="NCBI Taxonomy" id="83891"/>
    <lineage>
        <taxon>Eukaryota</taxon>
        <taxon>Discoba</taxon>
        <taxon>Euglenozoa</taxon>
        <taxon>Kinetoplastea</taxon>
        <taxon>Metakinetoplastina</taxon>
        <taxon>Trypanosomatida</taxon>
        <taxon>Trypanosomatidae</taxon>
        <taxon>Trypanosoma</taxon>
    </lineage>
</organism>
<comment type="caution">
    <text evidence="2">The sequence shown here is derived from an EMBL/GenBank/DDBJ whole genome shotgun (WGS) entry which is preliminary data.</text>
</comment>
<feature type="region of interest" description="Disordered" evidence="1">
    <location>
        <begin position="409"/>
        <end position="483"/>
    </location>
</feature>
<protein>
    <recommendedName>
        <fullName evidence="4">WW domain-containing protein</fullName>
    </recommendedName>
</protein>
<evidence type="ECO:0000313" key="2">
    <source>
        <dbReference type="EMBL" id="RNF14328.1"/>
    </source>
</evidence>
<reference evidence="2 3" key="1">
    <citation type="journal article" date="2018" name="BMC Genomics">
        <title>Genomic comparison of Trypanosoma conorhini and Trypanosoma rangeli to Trypanosoma cruzi strains of high and low virulence.</title>
        <authorList>
            <person name="Bradwell K.R."/>
            <person name="Koparde V.N."/>
            <person name="Matveyev A.V."/>
            <person name="Serrano M.G."/>
            <person name="Alves J.M."/>
            <person name="Parikh H."/>
            <person name="Huang B."/>
            <person name="Lee V."/>
            <person name="Espinosa-Alvarez O."/>
            <person name="Ortiz P.A."/>
            <person name="Costa-Martins A.G."/>
            <person name="Teixeira M.M."/>
            <person name="Buck G.A."/>
        </authorList>
    </citation>
    <scope>NUCLEOTIDE SEQUENCE [LARGE SCALE GENOMIC DNA]</scope>
    <source>
        <strain evidence="2 3">025E</strain>
    </source>
</reference>